<dbReference type="PANTHER" id="PTHR43433">
    <property type="entry name" value="HYDROLASE, ALPHA/BETA FOLD FAMILY PROTEIN"/>
    <property type="match status" value="1"/>
</dbReference>
<dbReference type="RefSeq" id="WP_135436912.1">
    <property type="nucleotide sequence ID" value="NZ_SRLA01000007.1"/>
</dbReference>
<reference evidence="2 3" key="1">
    <citation type="submission" date="2019-04" db="EMBL/GenBank/DDBJ databases">
        <authorList>
            <person name="Feng G."/>
            <person name="Zhang J."/>
            <person name="Zhu H."/>
        </authorList>
    </citation>
    <scope>NUCLEOTIDE SEQUENCE [LARGE SCALE GENOMIC DNA]</scope>
    <source>
        <strain evidence="2 3">92R-1</strain>
    </source>
</reference>
<dbReference type="SUPFAM" id="SSF53474">
    <property type="entry name" value="alpha/beta-Hydrolases"/>
    <property type="match status" value="1"/>
</dbReference>
<dbReference type="GO" id="GO:0016787">
    <property type="term" value="F:hydrolase activity"/>
    <property type="evidence" value="ECO:0007669"/>
    <property type="project" value="UniProtKB-KW"/>
</dbReference>
<evidence type="ECO:0000313" key="3">
    <source>
        <dbReference type="Proteomes" id="UP000298337"/>
    </source>
</evidence>
<keyword evidence="2" id="KW-0378">Hydrolase</keyword>
<dbReference type="InterPro" id="IPR000073">
    <property type="entry name" value="AB_hydrolase_1"/>
</dbReference>
<dbReference type="EMBL" id="SRLA01000007">
    <property type="protein sequence ID" value="TGE03812.1"/>
    <property type="molecule type" value="Genomic_DNA"/>
</dbReference>
<dbReference type="PANTHER" id="PTHR43433:SF5">
    <property type="entry name" value="AB HYDROLASE-1 DOMAIN-CONTAINING PROTEIN"/>
    <property type="match status" value="1"/>
</dbReference>
<comment type="caution">
    <text evidence="2">The sequence shown here is derived from an EMBL/GenBank/DDBJ whole genome shotgun (WGS) entry which is preliminary data.</text>
</comment>
<dbReference type="Gene3D" id="3.40.50.1820">
    <property type="entry name" value="alpha/beta hydrolase"/>
    <property type="match status" value="1"/>
</dbReference>
<evidence type="ECO:0000259" key="1">
    <source>
        <dbReference type="Pfam" id="PF00561"/>
    </source>
</evidence>
<dbReference type="Pfam" id="PF00561">
    <property type="entry name" value="Abhydrolase_1"/>
    <property type="match status" value="1"/>
</dbReference>
<sequence length="283" mass="31266">MATPETYTHETAPTQYVDVNGVPFAYRTFGKADGLPLIFLQHFTGTMDNWDPLVTNGLAQNHRVVLFDQAGVGNSGGQTPTTVAQMTRDAYDFIRALGFEKVDLLGFSLGNFIAQQLVLDHPGLARRLVLAGGAPAGQGAEEFKYVTSNLGGKSPKDILLYLFFADTASSQQQGEAFVQRLQRRTTDRDTPSTPQVFQAQYQAIVNWCTTPEPSLDRLAEIKQPALVVQGNNDTMFPTRQSVLLFEKLPNAQLSLYPDSSHGSLFQHARLFVEQVSYFLQAED</sequence>
<organism evidence="2 3">
    <name type="scientific">Hymenobacter fodinae</name>
    <dbReference type="NCBI Taxonomy" id="2510796"/>
    <lineage>
        <taxon>Bacteria</taxon>
        <taxon>Pseudomonadati</taxon>
        <taxon>Bacteroidota</taxon>
        <taxon>Cytophagia</taxon>
        <taxon>Cytophagales</taxon>
        <taxon>Hymenobacteraceae</taxon>
        <taxon>Hymenobacter</taxon>
    </lineage>
</organism>
<protein>
    <submittedName>
        <fullName evidence="2">Alpha/beta hydrolase</fullName>
    </submittedName>
</protein>
<feature type="domain" description="AB hydrolase-1" evidence="1">
    <location>
        <begin position="36"/>
        <end position="267"/>
    </location>
</feature>
<dbReference type="PRINTS" id="PR00111">
    <property type="entry name" value="ABHYDROLASE"/>
</dbReference>
<dbReference type="InterPro" id="IPR050471">
    <property type="entry name" value="AB_hydrolase"/>
</dbReference>
<dbReference type="InterPro" id="IPR029058">
    <property type="entry name" value="AB_hydrolase_fold"/>
</dbReference>
<evidence type="ECO:0000313" key="2">
    <source>
        <dbReference type="EMBL" id="TGE03812.1"/>
    </source>
</evidence>
<dbReference type="Proteomes" id="UP000298337">
    <property type="component" value="Unassembled WGS sequence"/>
</dbReference>
<gene>
    <name evidence="2" type="ORF">EU556_24700</name>
</gene>
<keyword evidence="3" id="KW-1185">Reference proteome</keyword>
<dbReference type="OrthoDB" id="9773293at2"/>
<dbReference type="AlphaFoldDB" id="A0A4Z0NZ39"/>
<proteinExistence type="predicted"/>
<name>A0A4Z0NZ39_9BACT</name>
<accession>A0A4Z0NZ39</accession>